<evidence type="ECO:0000313" key="2">
    <source>
        <dbReference type="EMBL" id="CCE71411.1"/>
    </source>
</evidence>
<gene>
    <name evidence="2" type="ORF">CELE_F43G9.21</name>
    <name evidence="2 4" type="ORF">F43G9.21</name>
</gene>
<dbReference type="Bgee" id="WBGene00219282">
    <property type="expression patterns" value="Expressed in larva"/>
</dbReference>
<name>H2L2D8_CAEEL</name>
<dbReference type="RefSeq" id="NP_001250832.1">
    <property type="nucleotide sequence ID" value="NM_001263903.1"/>
</dbReference>
<dbReference type="PaxDb" id="6239-F43G9.21"/>
<dbReference type="AlphaFoldDB" id="H2L2D8"/>
<evidence type="ECO:0000313" key="3">
    <source>
        <dbReference type="Proteomes" id="UP000001940"/>
    </source>
</evidence>
<keyword evidence="3" id="KW-1185">Reference proteome</keyword>
<dbReference type="Proteomes" id="UP000001940">
    <property type="component" value="Chromosome I"/>
</dbReference>
<dbReference type="InParanoid" id="H2L2D8"/>
<keyword evidence="1" id="KW-1133">Transmembrane helix</keyword>
<dbReference type="EMBL" id="BX284601">
    <property type="protein sequence ID" value="CCE71411.1"/>
    <property type="molecule type" value="Genomic_DNA"/>
</dbReference>
<keyword evidence="1" id="KW-0812">Transmembrane</keyword>
<feature type="transmembrane region" description="Helical" evidence="1">
    <location>
        <begin position="12"/>
        <end position="35"/>
    </location>
</feature>
<dbReference type="AGR" id="WB:WBGene00219282"/>
<dbReference type="GeneID" id="13181209"/>
<evidence type="ECO:0000313" key="4">
    <source>
        <dbReference type="WormBase" id="F43G9.21"/>
    </source>
</evidence>
<protein>
    <submittedName>
        <fullName evidence="2">Uncharacterized protein</fullName>
    </submittedName>
</protein>
<organism evidence="2 3">
    <name type="scientific">Caenorhabditis elegans</name>
    <dbReference type="NCBI Taxonomy" id="6239"/>
    <lineage>
        <taxon>Eukaryota</taxon>
        <taxon>Metazoa</taxon>
        <taxon>Ecdysozoa</taxon>
        <taxon>Nematoda</taxon>
        <taxon>Chromadorea</taxon>
        <taxon>Rhabditida</taxon>
        <taxon>Rhabditina</taxon>
        <taxon>Rhabditomorpha</taxon>
        <taxon>Rhabditoidea</taxon>
        <taxon>Rhabditidae</taxon>
        <taxon>Peloderinae</taxon>
        <taxon>Caenorhabditis</taxon>
    </lineage>
</organism>
<accession>H2L2D8</accession>
<dbReference type="HOGENOM" id="CLU_3225094_0_0_1"/>
<sequence>MKFDRISIETSVFTVFCIQATICIICFIIFVVGRIKLQRMKMKK</sequence>
<dbReference type="CTD" id="13181209"/>
<dbReference type="WormBase" id="F43G9.21">
    <property type="protein sequence ID" value="CE46642"/>
    <property type="gene ID" value="WBGene00219282"/>
</dbReference>
<proteinExistence type="predicted"/>
<keyword evidence="1" id="KW-0472">Membrane</keyword>
<dbReference type="SMR" id="H2L2D8"/>
<reference evidence="2 3" key="1">
    <citation type="journal article" date="1998" name="Science">
        <title>Genome sequence of the nematode C. elegans: a platform for investigating biology.</title>
        <authorList>
            <consortium name="The C. elegans sequencing consortium"/>
            <person name="Sulson J.E."/>
            <person name="Waterston R."/>
        </authorList>
    </citation>
    <scope>NUCLEOTIDE SEQUENCE [LARGE SCALE GENOMIC DNA]</scope>
    <source>
        <strain evidence="2 3">Bristol N2</strain>
    </source>
</reference>
<dbReference type="KEGG" id="cel:CELE_F43G9.21"/>
<evidence type="ECO:0000256" key="1">
    <source>
        <dbReference type="SAM" id="Phobius"/>
    </source>
</evidence>